<reference evidence="6" key="1">
    <citation type="submission" date="2014-11" db="EMBL/GenBank/DDBJ databases">
        <authorList>
            <person name="Otto D Thomas"/>
            <person name="Naeem Raeece"/>
        </authorList>
    </citation>
    <scope>NUCLEOTIDE SEQUENCE</scope>
</reference>
<dbReference type="PANTHER" id="PTHR12203">
    <property type="entry name" value="KDEL LYS-ASP-GLU-LEU CONTAINING - RELATED"/>
    <property type="match status" value="1"/>
</dbReference>
<evidence type="ECO:0000256" key="3">
    <source>
        <dbReference type="SAM" id="MobiDB-lite"/>
    </source>
</evidence>
<organism evidence="6">
    <name type="scientific">Chromera velia CCMP2878</name>
    <dbReference type="NCBI Taxonomy" id="1169474"/>
    <lineage>
        <taxon>Eukaryota</taxon>
        <taxon>Sar</taxon>
        <taxon>Alveolata</taxon>
        <taxon>Colpodellida</taxon>
        <taxon>Chromeraceae</taxon>
        <taxon>Chromera</taxon>
    </lineage>
</organism>
<proteinExistence type="inferred from homology"/>
<keyword evidence="2" id="KW-0808">Transferase</keyword>
<dbReference type="VEuPathDB" id="CryptoDB:Cvel_10342"/>
<feature type="domain" description="Glycosyl transferase CAP10" evidence="5">
    <location>
        <begin position="245"/>
        <end position="465"/>
    </location>
</feature>
<keyword evidence="4" id="KW-0812">Transmembrane</keyword>
<gene>
    <name evidence="6" type="ORF">Cvel_10342</name>
</gene>
<feature type="compositionally biased region" description="Low complexity" evidence="3">
    <location>
        <begin position="502"/>
        <end position="516"/>
    </location>
</feature>
<dbReference type="PANTHER" id="PTHR12203:SF35">
    <property type="entry name" value="PROTEIN O-GLUCOSYLTRANSFERASE 1"/>
    <property type="match status" value="1"/>
</dbReference>
<keyword evidence="4" id="KW-0472">Membrane</keyword>
<keyword evidence="4" id="KW-1133">Transmembrane helix</keyword>
<dbReference type="AlphaFoldDB" id="A0A0G4I2E3"/>
<accession>A0A0G4I2E3</accession>
<sequence length="523" mass="58731">MVTFFGVRARDAIWLVAFVIGFVTVVLALFHLQWAGRDLSGVAGRTPTSVNRGEEERGQQCSEDVASILRLLPDLLSAPKFPNQCDPCFLRSAIQTIFATAPPNCAWSANIPHDSSQTFNGEPWETLGQRSADLPDDMENMAKQFFSAALETAGLVVDPVAVSPFLHMFVRGDGFNQNTRAGLSCDKRVYRHGDLDCMRTFTLVGSGPAYPHCGRIVPIPIGGNLIVPAMQKFLAMIPPSAGLSVTLHNNTHYRPPKEPPKLDRHGRPIKGNKKFSAVPWSKKIGKAVWRGGNHSEAWDAALWNPSWVFREGMEKREQFPENIREYLVRMCKEIPKECDAEFMPIVPAQRMTTEQLSGYKYLLAVAGYEYAGLAVLALLSGSVTLLQNGIPQPWYVRFLVPWVHYVPIANDLSDLRDRILWLRRHDRRARRIALAGRQRAAFLFSETTMQCYGAAVFIVLLLELFSVFELDEEKVRRGDGEDNPRARQRRAEGNFGEAFQYQSQTTASLSQQTTVSISRHKPR</sequence>
<name>A0A0G4I2E3_9ALVE</name>
<dbReference type="InterPro" id="IPR006598">
    <property type="entry name" value="CAP10"/>
</dbReference>
<dbReference type="GO" id="GO:0016740">
    <property type="term" value="F:transferase activity"/>
    <property type="evidence" value="ECO:0007669"/>
    <property type="project" value="UniProtKB-KW"/>
</dbReference>
<feature type="region of interest" description="Disordered" evidence="3">
    <location>
        <begin position="502"/>
        <end position="523"/>
    </location>
</feature>
<evidence type="ECO:0000313" key="6">
    <source>
        <dbReference type="EMBL" id="CEM51044.1"/>
    </source>
</evidence>
<evidence type="ECO:0000256" key="2">
    <source>
        <dbReference type="ARBA" id="ARBA00022679"/>
    </source>
</evidence>
<protein>
    <recommendedName>
        <fullName evidence="5">Glycosyl transferase CAP10 domain-containing protein</fullName>
    </recommendedName>
</protein>
<dbReference type="SMART" id="SM00672">
    <property type="entry name" value="CAP10"/>
    <property type="match status" value="1"/>
</dbReference>
<evidence type="ECO:0000256" key="1">
    <source>
        <dbReference type="ARBA" id="ARBA00010118"/>
    </source>
</evidence>
<dbReference type="EMBL" id="CDMZ01004825">
    <property type="protein sequence ID" value="CEM51044.1"/>
    <property type="molecule type" value="Genomic_DNA"/>
</dbReference>
<comment type="similarity">
    <text evidence="1">Belongs to the glycosyltransferase 90 family.</text>
</comment>
<dbReference type="InterPro" id="IPR051091">
    <property type="entry name" value="O-Glucosyltr/Glycosyltrsf_90"/>
</dbReference>
<feature type="transmembrane region" description="Helical" evidence="4">
    <location>
        <begin position="12"/>
        <end position="30"/>
    </location>
</feature>
<evidence type="ECO:0000259" key="5">
    <source>
        <dbReference type="SMART" id="SM00672"/>
    </source>
</evidence>
<evidence type="ECO:0000256" key="4">
    <source>
        <dbReference type="SAM" id="Phobius"/>
    </source>
</evidence>
<dbReference type="Pfam" id="PF05686">
    <property type="entry name" value="Glyco_transf_90"/>
    <property type="match status" value="1"/>
</dbReference>